<reference evidence="1" key="1">
    <citation type="submission" date="2023-04" db="EMBL/GenBank/DDBJ databases">
        <title>Ambrosiozyma monospora NBRC 10751.</title>
        <authorList>
            <person name="Ichikawa N."/>
            <person name="Sato H."/>
            <person name="Tonouchi N."/>
        </authorList>
    </citation>
    <scope>NUCLEOTIDE SEQUENCE</scope>
    <source>
        <strain evidence="1">NBRC 10751</strain>
    </source>
</reference>
<evidence type="ECO:0000313" key="2">
    <source>
        <dbReference type="Proteomes" id="UP001165064"/>
    </source>
</evidence>
<protein>
    <submittedName>
        <fullName evidence="1">Unnamed protein product</fullName>
    </submittedName>
</protein>
<name>A0ACB5TLU5_AMBMO</name>
<organism evidence="1 2">
    <name type="scientific">Ambrosiozyma monospora</name>
    <name type="common">Yeast</name>
    <name type="synonym">Endomycopsis monosporus</name>
    <dbReference type="NCBI Taxonomy" id="43982"/>
    <lineage>
        <taxon>Eukaryota</taxon>
        <taxon>Fungi</taxon>
        <taxon>Dikarya</taxon>
        <taxon>Ascomycota</taxon>
        <taxon>Saccharomycotina</taxon>
        <taxon>Pichiomycetes</taxon>
        <taxon>Pichiales</taxon>
        <taxon>Pichiaceae</taxon>
        <taxon>Ambrosiozyma</taxon>
    </lineage>
</organism>
<comment type="caution">
    <text evidence="1">The sequence shown here is derived from an EMBL/GenBank/DDBJ whole genome shotgun (WGS) entry which is preliminary data.</text>
</comment>
<dbReference type="Proteomes" id="UP001165064">
    <property type="component" value="Unassembled WGS sequence"/>
</dbReference>
<gene>
    <name evidence="1" type="ORF">Amon02_000886300</name>
</gene>
<keyword evidence="2" id="KW-1185">Reference proteome</keyword>
<evidence type="ECO:0000313" key="1">
    <source>
        <dbReference type="EMBL" id="GME91261.1"/>
    </source>
</evidence>
<proteinExistence type="predicted"/>
<accession>A0ACB5TLU5</accession>
<dbReference type="EMBL" id="BSXS01008047">
    <property type="protein sequence ID" value="GME91261.1"/>
    <property type="molecule type" value="Genomic_DNA"/>
</dbReference>
<sequence length="170" mass="19495">MLPSQFLRAGLRQANNRAIHTTSLRLNNASTSRTGTQLAKIIESSTHHKELVSGAPTELSEANNRLVRIYKEAKYATQSASGNSKYWKLEWDVLSKGNRWENDMMGYQSSADYMHATRLNFDSKEAAVRFAKGHGWDYYIQEPKVRRHKPKEYASNFVHSKGPLKHIRTK</sequence>